<keyword evidence="10" id="KW-0067">ATP-binding</keyword>
<dbReference type="InterPro" id="IPR003660">
    <property type="entry name" value="HAMP_dom"/>
</dbReference>
<evidence type="ECO:0000313" key="20">
    <source>
        <dbReference type="Proteomes" id="UP001550535"/>
    </source>
</evidence>
<feature type="compositionally biased region" description="Polar residues" evidence="15">
    <location>
        <begin position="644"/>
        <end position="672"/>
    </location>
</feature>
<dbReference type="EC" id="2.7.13.3" evidence="3"/>
<dbReference type="Pfam" id="PF00672">
    <property type="entry name" value="HAMP"/>
    <property type="match status" value="1"/>
</dbReference>
<feature type="domain" description="Histidine kinase" evidence="17">
    <location>
        <begin position="296"/>
        <end position="515"/>
    </location>
</feature>
<dbReference type="SUPFAM" id="SSF55874">
    <property type="entry name" value="ATPase domain of HSP90 chaperone/DNA topoisomerase II/histidine kinase"/>
    <property type="match status" value="1"/>
</dbReference>
<accession>A0ABV2XHE1</accession>
<keyword evidence="9 19" id="KW-0418">Kinase</keyword>
<evidence type="ECO:0000313" key="19">
    <source>
        <dbReference type="EMBL" id="MEU2125186.1"/>
    </source>
</evidence>
<dbReference type="InterPro" id="IPR047669">
    <property type="entry name" value="MtrAB_MtrB"/>
</dbReference>
<dbReference type="EMBL" id="JBEYBR010000078">
    <property type="protein sequence ID" value="MEU2125186.1"/>
    <property type="molecule type" value="Genomic_DNA"/>
</dbReference>
<feature type="transmembrane region" description="Helical" evidence="16">
    <location>
        <begin position="209"/>
        <end position="227"/>
    </location>
</feature>
<dbReference type="SMART" id="SM00387">
    <property type="entry name" value="HATPase_c"/>
    <property type="match status" value="1"/>
</dbReference>
<keyword evidence="20" id="KW-1185">Reference proteome</keyword>
<feature type="region of interest" description="Disordered" evidence="15">
    <location>
        <begin position="519"/>
        <end position="566"/>
    </location>
</feature>
<sequence length="686" mass="72832">MISRLQRSLAPVVAWFQAVGIALGHLWRRSLQLRVIVSTLTLSLIVITILGVVLTSQITDRLLDAKINAAVEEMDRARNTVESQLAGVHDIGAQPQRLEEARNALSNRGGTGRSTGAAGTFDSALSVIGGMPPQQIPSGPIQEVPDELRRFVQRNQVSYQFATVDDAEGYRGRALIIGSPSAEIPTLEIYLIFPLANEERSLSLMRGTMLVGGIVLLVLLAAITALVTRQVVLPIRSAARIAGRFADGRLKERMLVRGEDDMARLAQAFNEMAESLSNQITQLEEFGNLQRRFTSDVSHELRTPLTTVRMAADLIHGSSDDLDPALARSAELLVNELDRFEGLLNDLLEISRHDAGVAELQVESLDVRMCARAAISTVRHLAKDAGVEIISDMPEEPLVAEVDPRRVERVLRNLLANAVDHSEGKPVLIRMRGDVEANAVAVVVRDQGVGLRPGEEKLVFNRFWRSDPSRMRRSGGTGLGLSISVEDANLHEGKLEAWGEAGLGASFRLTLPLVRGKKLGPSPLPLEPARKSMRVVEPEPPAEADAAQPAAEPSGAGALRHDPADPGAAQVRNALRVDAEAGTSEPVGAHLDGFDTSDQDDVRSELPDQAAGTDSSEPGDADGVGSGGVDSEPGAGRPHAAANGTATPADSASTEETPASGANGSPASESAQTGGGGSRESGDVQS</sequence>
<dbReference type="InterPro" id="IPR004358">
    <property type="entry name" value="Sig_transdc_His_kin-like_C"/>
</dbReference>
<evidence type="ECO:0000256" key="3">
    <source>
        <dbReference type="ARBA" id="ARBA00012438"/>
    </source>
</evidence>
<evidence type="ECO:0000256" key="9">
    <source>
        <dbReference type="ARBA" id="ARBA00022777"/>
    </source>
</evidence>
<evidence type="ECO:0000259" key="17">
    <source>
        <dbReference type="PROSITE" id="PS50109"/>
    </source>
</evidence>
<dbReference type="Gene3D" id="1.10.287.130">
    <property type="match status" value="1"/>
</dbReference>
<feature type="compositionally biased region" description="Basic and acidic residues" evidence="15">
    <location>
        <begin position="528"/>
        <end position="537"/>
    </location>
</feature>
<evidence type="ECO:0000256" key="2">
    <source>
        <dbReference type="ARBA" id="ARBA00004651"/>
    </source>
</evidence>
<feature type="region of interest" description="Disordered" evidence="15">
    <location>
        <begin position="581"/>
        <end position="686"/>
    </location>
</feature>
<protein>
    <recommendedName>
        <fullName evidence="14">Sensor histidine kinase MtrB</fullName>
        <ecNumber evidence="3">2.7.13.3</ecNumber>
    </recommendedName>
</protein>
<dbReference type="GO" id="GO:0016301">
    <property type="term" value="F:kinase activity"/>
    <property type="evidence" value="ECO:0007669"/>
    <property type="project" value="UniProtKB-KW"/>
</dbReference>
<dbReference type="SMART" id="SM00304">
    <property type="entry name" value="HAMP"/>
    <property type="match status" value="1"/>
</dbReference>
<evidence type="ECO:0000256" key="4">
    <source>
        <dbReference type="ARBA" id="ARBA00022475"/>
    </source>
</evidence>
<dbReference type="Gene3D" id="3.30.565.10">
    <property type="entry name" value="Histidine kinase-like ATPase, C-terminal domain"/>
    <property type="match status" value="1"/>
</dbReference>
<comment type="catalytic activity">
    <reaction evidence="1">
        <text>ATP + protein L-histidine = ADP + protein N-phospho-L-histidine.</text>
        <dbReference type="EC" id="2.7.13.3"/>
    </reaction>
</comment>
<reference evidence="19 20" key="1">
    <citation type="submission" date="2024-06" db="EMBL/GenBank/DDBJ databases">
        <title>The Natural Products Discovery Center: Release of the First 8490 Sequenced Strains for Exploring Actinobacteria Biosynthetic Diversity.</title>
        <authorList>
            <person name="Kalkreuter E."/>
            <person name="Kautsar S.A."/>
            <person name="Yang D."/>
            <person name="Bader C.D."/>
            <person name="Teijaro C.N."/>
            <person name="Fluegel L."/>
            <person name="Davis C.M."/>
            <person name="Simpson J.R."/>
            <person name="Lauterbach L."/>
            <person name="Steele A.D."/>
            <person name="Gui C."/>
            <person name="Meng S."/>
            <person name="Li G."/>
            <person name="Viehrig K."/>
            <person name="Ye F."/>
            <person name="Su P."/>
            <person name="Kiefer A.F."/>
            <person name="Nichols A."/>
            <person name="Cepeda A.J."/>
            <person name="Yan W."/>
            <person name="Fan B."/>
            <person name="Jiang Y."/>
            <person name="Adhikari A."/>
            <person name="Zheng C.-J."/>
            <person name="Schuster L."/>
            <person name="Cowan T.M."/>
            <person name="Smanski M.J."/>
            <person name="Chevrette M.G."/>
            <person name="De Carvalho L.P.S."/>
            <person name="Shen B."/>
        </authorList>
    </citation>
    <scope>NUCLEOTIDE SEQUENCE [LARGE SCALE GENOMIC DNA]</scope>
    <source>
        <strain evidence="19 20">NPDC019434</strain>
    </source>
</reference>
<feature type="transmembrane region" description="Helical" evidence="16">
    <location>
        <begin position="9"/>
        <end position="27"/>
    </location>
</feature>
<dbReference type="PROSITE" id="PS50109">
    <property type="entry name" value="HIS_KIN"/>
    <property type="match status" value="1"/>
</dbReference>
<dbReference type="CDD" id="cd00082">
    <property type="entry name" value="HisKA"/>
    <property type="match status" value="1"/>
</dbReference>
<evidence type="ECO:0000256" key="11">
    <source>
        <dbReference type="ARBA" id="ARBA00022989"/>
    </source>
</evidence>
<dbReference type="InterPro" id="IPR036890">
    <property type="entry name" value="HATPase_C_sf"/>
</dbReference>
<evidence type="ECO:0000256" key="10">
    <source>
        <dbReference type="ARBA" id="ARBA00022840"/>
    </source>
</evidence>
<dbReference type="InterPro" id="IPR005467">
    <property type="entry name" value="His_kinase_dom"/>
</dbReference>
<dbReference type="InterPro" id="IPR036097">
    <property type="entry name" value="HisK_dim/P_sf"/>
</dbReference>
<dbReference type="PRINTS" id="PR00344">
    <property type="entry name" value="BCTRLSENSOR"/>
</dbReference>
<gene>
    <name evidence="19" type="primary">mtrB</name>
    <name evidence="19" type="ORF">ABZ507_25575</name>
</gene>
<feature type="domain" description="HAMP" evidence="18">
    <location>
        <begin position="229"/>
        <end position="281"/>
    </location>
</feature>
<keyword evidence="8" id="KW-0547">Nucleotide-binding</keyword>
<comment type="caution">
    <text evidence="19">The sequence shown here is derived from an EMBL/GenBank/DDBJ whole genome shotgun (WGS) entry which is preliminary data.</text>
</comment>
<keyword evidence="13 16" id="KW-0472">Membrane</keyword>
<feature type="compositionally biased region" description="Low complexity" evidence="15">
    <location>
        <begin position="543"/>
        <end position="558"/>
    </location>
</feature>
<keyword evidence="11 16" id="KW-1133">Transmembrane helix</keyword>
<dbReference type="SMART" id="SM00388">
    <property type="entry name" value="HisKA"/>
    <property type="match status" value="1"/>
</dbReference>
<keyword evidence="7 16" id="KW-0812">Transmembrane</keyword>
<keyword evidence="12" id="KW-0902">Two-component regulatory system</keyword>
<proteinExistence type="predicted"/>
<dbReference type="PROSITE" id="PS50885">
    <property type="entry name" value="HAMP"/>
    <property type="match status" value="1"/>
</dbReference>
<evidence type="ECO:0000259" key="18">
    <source>
        <dbReference type="PROSITE" id="PS50885"/>
    </source>
</evidence>
<dbReference type="Pfam" id="PF00512">
    <property type="entry name" value="HisKA"/>
    <property type="match status" value="1"/>
</dbReference>
<evidence type="ECO:0000256" key="13">
    <source>
        <dbReference type="ARBA" id="ARBA00023136"/>
    </source>
</evidence>
<organism evidence="19 20">
    <name type="scientific">Nocardia niwae</name>
    <dbReference type="NCBI Taxonomy" id="626084"/>
    <lineage>
        <taxon>Bacteria</taxon>
        <taxon>Bacillati</taxon>
        <taxon>Actinomycetota</taxon>
        <taxon>Actinomycetes</taxon>
        <taxon>Mycobacteriales</taxon>
        <taxon>Nocardiaceae</taxon>
        <taxon>Nocardia</taxon>
    </lineage>
</organism>
<evidence type="ECO:0000256" key="14">
    <source>
        <dbReference type="ARBA" id="ARBA00035305"/>
    </source>
</evidence>
<keyword evidence="5" id="KW-0597">Phosphoprotein</keyword>
<dbReference type="PANTHER" id="PTHR43547">
    <property type="entry name" value="TWO-COMPONENT HISTIDINE KINASE"/>
    <property type="match status" value="1"/>
</dbReference>
<dbReference type="InterPro" id="IPR003661">
    <property type="entry name" value="HisK_dim/P_dom"/>
</dbReference>
<evidence type="ECO:0000256" key="12">
    <source>
        <dbReference type="ARBA" id="ARBA00023012"/>
    </source>
</evidence>
<dbReference type="Proteomes" id="UP001550535">
    <property type="component" value="Unassembled WGS sequence"/>
</dbReference>
<evidence type="ECO:0000256" key="16">
    <source>
        <dbReference type="SAM" id="Phobius"/>
    </source>
</evidence>
<dbReference type="Gene3D" id="6.10.340.10">
    <property type="match status" value="1"/>
</dbReference>
<evidence type="ECO:0000256" key="8">
    <source>
        <dbReference type="ARBA" id="ARBA00022741"/>
    </source>
</evidence>
<comment type="subcellular location">
    <subcellularLocation>
        <location evidence="2">Cell membrane</location>
        <topology evidence="2">Multi-pass membrane protein</topology>
    </subcellularLocation>
</comment>
<dbReference type="NCBIfam" id="NF040691">
    <property type="entry name" value="MtrAB_MtrB"/>
    <property type="match status" value="1"/>
</dbReference>
<dbReference type="PANTHER" id="PTHR43547:SF2">
    <property type="entry name" value="HYBRID SIGNAL TRANSDUCTION HISTIDINE KINASE C"/>
    <property type="match status" value="1"/>
</dbReference>
<feature type="transmembrane region" description="Helical" evidence="16">
    <location>
        <begin position="33"/>
        <end position="54"/>
    </location>
</feature>
<keyword evidence="6" id="KW-0808">Transferase</keyword>
<evidence type="ECO:0000256" key="5">
    <source>
        <dbReference type="ARBA" id="ARBA00022553"/>
    </source>
</evidence>
<dbReference type="Pfam" id="PF02518">
    <property type="entry name" value="HATPase_c"/>
    <property type="match status" value="1"/>
</dbReference>
<evidence type="ECO:0000256" key="6">
    <source>
        <dbReference type="ARBA" id="ARBA00022679"/>
    </source>
</evidence>
<dbReference type="SUPFAM" id="SSF47384">
    <property type="entry name" value="Homodimeric domain of signal transducing histidine kinase"/>
    <property type="match status" value="1"/>
</dbReference>
<evidence type="ECO:0000256" key="7">
    <source>
        <dbReference type="ARBA" id="ARBA00022692"/>
    </source>
</evidence>
<dbReference type="SUPFAM" id="SSF158472">
    <property type="entry name" value="HAMP domain-like"/>
    <property type="match status" value="1"/>
</dbReference>
<dbReference type="CDD" id="cd06225">
    <property type="entry name" value="HAMP"/>
    <property type="match status" value="1"/>
</dbReference>
<evidence type="ECO:0000256" key="15">
    <source>
        <dbReference type="SAM" id="MobiDB-lite"/>
    </source>
</evidence>
<name>A0ABV2XHE1_9NOCA</name>
<evidence type="ECO:0000256" key="1">
    <source>
        <dbReference type="ARBA" id="ARBA00000085"/>
    </source>
</evidence>
<dbReference type="InterPro" id="IPR003594">
    <property type="entry name" value="HATPase_dom"/>
</dbReference>
<keyword evidence="4" id="KW-1003">Cell membrane</keyword>